<keyword evidence="3" id="KW-1185">Reference proteome</keyword>
<dbReference type="RefSeq" id="XP_002493122.1">
    <property type="nucleotide sequence ID" value="XM_002493077.1"/>
</dbReference>
<feature type="region of interest" description="Disordered" evidence="1">
    <location>
        <begin position="119"/>
        <end position="140"/>
    </location>
</feature>
<dbReference type="OrthoDB" id="10334742at2759"/>
<dbReference type="KEGG" id="ppa:PAS_chr3_0886"/>
<dbReference type="EMBL" id="FN392321">
    <property type="protein sequence ID" value="CAY70943.1"/>
    <property type="molecule type" value="Genomic_DNA"/>
</dbReference>
<feature type="region of interest" description="Disordered" evidence="1">
    <location>
        <begin position="52"/>
        <end position="98"/>
    </location>
</feature>
<gene>
    <name evidence="2" type="ordered locus">PAS_chr3_0886</name>
</gene>
<dbReference type="HOGENOM" id="CLU_1741264_0_0_1"/>
<dbReference type="Proteomes" id="UP000000314">
    <property type="component" value="Chromosome 3"/>
</dbReference>
<name>C4R5V7_KOMPG</name>
<feature type="compositionally biased region" description="Basic residues" evidence="1">
    <location>
        <begin position="121"/>
        <end position="138"/>
    </location>
</feature>
<evidence type="ECO:0000313" key="3">
    <source>
        <dbReference type="Proteomes" id="UP000000314"/>
    </source>
</evidence>
<accession>C4R5V7</accession>
<proteinExistence type="predicted"/>
<evidence type="ECO:0000313" key="2">
    <source>
        <dbReference type="EMBL" id="CAY70943.1"/>
    </source>
</evidence>
<sequence>MERSLSWHKAIVKSLIDDWTTKSTEDSYLKAFYANYNFLDDYSSLDLNFSYGKSSSGEEDQSHAHNTRPENAGINRPGEIPGVTNDDNDDNESVVSQALSSNDSLVNVNLYRFHYMTLNQKRTRGKPAPKRKTRRNNKRTSYANVVFRLT</sequence>
<organism evidence="2 3">
    <name type="scientific">Komagataella phaffii (strain GS115 / ATCC 20864)</name>
    <name type="common">Yeast</name>
    <name type="synonym">Pichia pastoris</name>
    <dbReference type="NCBI Taxonomy" id="644223"/>
    <lineage>
        <taxon>Eukaryota</taxon>
        <taxon>Fungi</taxon>
        <taxon>Dikarya</taxon>
        <taxon>Ascomycota</taxon>
        <taxon>Saccharomycotina</taxon>
        <taxon>Pichiomycetes</taxon>
        <taxon>Pichiales</taxon>
        <taxon>Pichiaceae</taxon>
        <taxon>Komagataella</taxon>
    </lineage>
</organism>
<evidence type="ECO:0000256" key="1">
    <source>
        <dbReference type="SAM" id="MobiDB-lite"/>
    </source>
</evidence>
<dbReference type="GeneID" id="8200241"/>
<dbReference type="InParanoid" id="C4R5V7"/>
<protein>
    <submittedName>
        <fullName evidence="2">Uncharacterized protein</fullName>
    </submittedName>
</protein>
<reference evidence="2 3" key="1">
    <citation type="journal article" date="2009" name="Nat. Biotechnol.">
        <title>Genome sequence of the recombinant protein production host Pichia pastoris.</title>
        <authorList>
            <person name="De Schutter K."/>
            <person name="Lin Y.C."/>
            <person name="Tiels P."/>
            <person name="Van Hecke A."/>
            <person name="Glinka S."/>
            <person name="Weber-Lehmann J."/>
            <person name="Rouze P."/>
            <person name="Van de Peer Y."/>
            <person name="Callewaert N."/>
        </authorList>
    </citation>
    <scope>NUCLEOTIDE SEQUENCE [LARGE SCALE GENOMIC DNA]</scope>
    <source>
        <strain evidence="3">GS115 / ATCC 20864</strain>
    </source>
</reference>
<dbReference type="AlphaFoldDB" id="C4R5V7"/>